<name>A0A089NLE1_9HYPH</name>
<sequence length="78" mass="8172">MHHLADDGAPGGEVGRGAAQGVDQIEDIGLKADSYGFKAGHVLIRGLERIGVFPTKGLRERPVQIIANGVNLNRTGAL</sequence>
<evidence type="ECO:0000313" key="2">
    <source>
        <dbReference type="Proteomes" id="UP000029492"/>
    </source>
</evidence>
<keyword evidence="2" id="KW-1185">Reference proteome</keyword>
<dbReference type="KEGG" id="mor:MOC_0956"/>
<gene>
    <name evidence="1" type="ORF">MOC_0956</name>
</gene>
<organism evidence="1 2">
    <name type="scientific">Methylobacterium oryzae CBMB20</name>
    <dbReference type="NCBI Taxonomy" id="693986"/>
    <lineage>
        <taxon>Bacteria</taxon>
        <taxon>Pseudomonadati</taxon>
        <taxon>Pseudomonadota</taxon>
        <taxon>Alphaproteobacteria</taxon>
        <taxon>Hyphomicrobiales</taxon>
        <taxon>Methylobacteriaceae</taxon>
        <taxon>Methylobacterium</taxon>
    </lineage>
</organism>
<dbReference type="HOGENOM" id="CLU_2617961_0_0_5"/>
<dbReference type="EMBL" id="CP003811">
    <property type="protein sequence ID" value="AIQ88711.1"/>
    <property type="molecule type" value="Genomic_DNA"/>
</dbReference>
<reference evidence="1 2" key="1">
    <citation type="journal article" date="2014" name="PLoS ONE">
        <title>Genome Information of Methylobacterium oryzae, a Plant-Probiotic Methylotroph in the Phyllosphere.</title>
        <authorList>
            <person name="Kwak M.J."/>
            <person name="Jeong H."/>
            <person name="Madhaiyan M."/>
            <person name="Lee Y."/>
            <person name="Sa T.M."/>
            <person name="Oh T.K."/>
            <person name="Kim J.F."/>
        </authorList>
    </citation>
    <scope>NUCLEOTIDE SEQUENCE [LARGE SCALE GENOMIC DNA]</scope>
    <source>
        <strain evidence="1 2">CBMB20</strain>
    </source>
</reference>
<evidence type="ECO:0000313" key="1">
    <source>
        <dbReference type="EMBL" id="AIQ88711.1"/>
    </source>
</evidence>
<proteinExistence type="predicted"/>
<accession>A0A089NLE1</accession>
<dbReference type="AlphaFoldDB" id="A0A089NLE1"/>
<dbReference type="Proteomes" id="UP000029492">
    <property type="component" value="Chromosome"/>
</dbReference>
<protein>
    <submittedName>
        <fullName evidence="1">Protein of unassigned function</fullName>
    </submittedName>
</protein>